<dbReference type="Proteomes" id="UP000728032">
    <property type="component" value="Unassembled WGS sequence"/>
</dbReference>
<organism evidence="2">
    <name type="scientific">Oppiella nova</name>
    <dbReference type="NCBI Taxonomy" id="334625"/>
    <lineage>
        <taxon>Eukaryota</taxon>
        <taxon>Metazoa</taxon>
        <taxon>Ecdysozoa</taxon>
        <taxon>Arthropoda</taxon>
        <taxon>Chelicerata</taxon>
        <taxon>Arachnida</taxon>
        <taxon>Acari</taxon>
        <taxon>Acariformes</taxon>
        <taxon>Sarcoptiformes</taxon>
        <taxon>Oribatida</taxon>
        <taxon>Brachypylina</taxon>
        <taxon>Oppioidea</taxon>
        <taxon>Oppiidae</taxon>
        <taxon>Oppiella</taxon>
    </lineage>
</organism>
<dbReference type="InterPro" id="IPR035940">
    <property type="entry name" value="CAP_sf"/>
</dbReference>
<evidence type="ECO:0000313" key="3">
    <source>
        <dbReference type="Proteomes" id="UP000728032"/>
    </source>
</evidence>
<protein>
    <recommendedName>
        <fullName evidence="4">SCP domain-containing protein</fullName>
    </recommendedName>
</protein>
<dbReference type="SUPFAM" id="SSF55797">
    <property type="entry name" value="PR-1-like"/>
    <property type="match status" value="1"/>
</dbReference>
<dbReference type="OrthoDB" id="6516458at2759"/>
<dbReference type="Gene3D" id="3.40.33.10">
    <property type="entry name" value="CAP"/>
    <property type="match status" value="1"/>
</dbReference>
<dbReference type="AlphaFoldDB" id="A0A7R9MP95"/>
<feature type="compositionally biased region" description="Basic residues" evidence="1">
    <location>
        <begin position="49"/>
        <end position="79"/>
    </location>
</feature>
<name>A0A7R9MP95_9ACAR</name>
<evidence type="ECO:0000313" key="2">
    <source>
        <dbReference type="EMBL" id="CAD7663067.1"/>
    </source>
</evidence>
<evidence type="ECO:0008006" key="4">
    <source>
        <dbReference type="Google" id="ProtNLM"/>
    </source>
</evidence>
<sequence length="90" mass="10231">VWRETRKIGCGQAVSKGKVGGTFTVCNYDPPGNYINEELANVKPALNKKYKPKHKQPGHPRNHKPYKPKPANRRPKKLTNQHFGLQMAIK</sequence>
<reference evidence="2" key="1">
    <citation type="submission" date="2020-11" db="EMBL/GenBank/DDBJ databases">
        <authorList>
            <person name="Tran Van P."/>
        </authorList>
    </citation>
    <scope>NUCLEOTIDE SEQUENCE</scope>
</reference>
<feature type="region of interest" description="Disordered" evidence="1">
    <location>
        <begin position="49"/>
        <end position="90"/>
    </location>
</feature>
<dbReference type="EMBL" id="CAJPVJ010030689">
    <property type="protein sequence ID" value="CAG2180204.1"/>
    <property type="molecule type" value="Genomic_DNA"/>
</dbReference>
<gene>
    <name evidence="2" type="ORF">ONB1V03_LOCUS19627</name>
</gene>
<dbReference type="EMBL" id="OC945514">
    <property type="protein sequence ID" value="CAD7663067.1"/>
    <property type="molecule type" value="Genomic_DNA"/>
</dbReference>
<accession>A0A7R9MP95</accession>
<evidence type="ECO:0000256" key="1">
    <source>
        <dbReference type="SAM" id="MobiDB-lite"/>
    </source>
</evidence>
<feature type="non-terminal residue" evidence="2">
    <location>
        <position position="90"/>
    </location>
</feature>
<keyword evidence="3" id="KW-1185">Reference proteome</keyword>
<proteinExistence type="predicted"/>